<dbReference type="Proteomes" id="UP001062846">
    <property type="component" value="Chromosome 6"/>
</dbReference>
<accession>A0ACC0NCR4</accession>
<evidence type="ECO:0000313" key="2">
    <source>
        <dbReference type="Proteomes" id="UP001062846"/>
    </source>
</evidence>
<reference evidence="1" key="1">
    <citation type="submission" date="2022-02" db="EMBL/GenBank/DDBJ databases">
        <title>Plant Genome Project.</title>
        <authorList>
            <person name="Zhang R.-G."/>
        </authorList>
    </citation>
    <scope>NUCLEOTIDE SEQUENCE</scope>
    <source>
        <strain evidence="1">AT1</strain>
    </source>
</reference>
<dbReference type="EMBL" id="CM046393">
    <property type="protein sequence ID" value="KAI8551036.1"/>
    <property type="molecule type" value="Genomic_DNA"/>
</dbReference>
<sequence>MDLVPIDFDFVDRWPHPHPHPHPPPLPSLTPTPATKNNSTSFPKVTIENLECWHQRHSKNWRTLKFGNFCDVSYEDLLLKNLFAEVIRVELQNKVRILYSKYFYHIKCNLWEEAVQNMHITQNRKEQQADLLSFITVMDNVRGRKDETGPFGITSNTTYEDFEE</sequence>
<gene>
    <name evidence="1" type="ORF">RHMOL_Rhmol06G0153700</name>
</gene>
<keyword evidence="2" id="KW-1185">Reference proteome</keyword>
<protein>
    <submittedName>
        <fullName evidence="1">Uncharacterized protein</fullName>
    </submittedName>
</protein>
<organism evidence="1 2">
    <name type="scientific">Rhododendron molle</name>
    <name type="common">Chinese azalea</name>
    <name type="synonym">Azalea mollis</name>
    <dbReference type="NCBI Taxonomy" id="49168"/>
    <lineage>
        <taxon>Eukaryota</taxon>
        <taxon>Viridiplantae</taxon>
        <taxon>Streptophyta</taxon>
        <taxon>Embryophyta</taxon>
        <taxon>Tracheophyta</taxon>
        <taxon>Spermatophyta</taxon>
        <taxon>Magnoliopsida</taxon>
        <taxon>eudicotyledons</taxon>
        <taxon>Gunneridae</taxon>
        <taxon>Pentapetalae</taxon>
        <taxon>asterids</taxon>
        <taxon>Ericales</taxon>
        <taxon>Ericaceae</taxon>
        <taxon>Ericoideae</taxon>
        <taxon>Rhodoreae</taxon>
        <taxon>Rhododendron</taxon>
    </lineage>
</organism>
<proteinExistence type="predicted"/>
<evidence type="ECO:0000313" key="1">
    <source>
        <dbReference type="EMBL" id="KAI8551036.1"/>
    </source>
</evidence>
<comment type="caution">
    <text evidence="1">The sequence shown here is derived from an EMBL/GenBank/DDBJ whole genome shotgun (WGS) entry which is preliminary data.</text>
</comment>
<name>A0ACC0NCR4_RHOML</name>